<name>A0A8T5UZ39_9EURY</name>
<dbReference type="EMBL" id="JAIOUQ010000009">
    <property type="protein sequence ID" value="MBZ2166073.1"/>
    <property type="molecule type" value="Genomic_DNA"/>
</dbReference>
<gene>
    <name evidence="1" type="ORF">K8N75_08480</name>
</gene>
<dbReference type="PANTHER" id="PTHR40069:SF1">
    <property type="entry name" value="YWBE PROTEIN"/>
    <property type="match status" value="1"/>
</dbReference>
<dbReference type="InterPro" id="IPR019240">
    <property type="entry name" value="DUF2196"/>
</dbReference>
<proteinExistence type="predicted"/>
<evidence type="ECO:0000313" key="2">
    <source>
        <dbReference type="Proteomes" id="UP000825933"/>
    </source>
</evidence>
<dbReference type="Proteomes" id="UP000825933">
    <property type="component" value="Unassembled WGS sequence"/>
</dbReference>
<dbReference type="RefSeq" id="WP_223791648.1">
    <property type="nucleotide sequence ID" value="NZ_JAIOUQ010000009.1"/>
</dbReference>
<accession>A0A8T5UZ39</accession>
<sequence length="71" mass="8069">MNGQNRKNIKIGSEVYIVLKKDQRTGKRTKGIVKDLLTKKSFHPHGIKVRLQNGQVGRVQEVIKEVSDNSK</sequence>
<dbReference type="NCBIfam" id="TIGR03833">
    <property type="entry name" value="YwbE family protein"/>
    <property type="match status" value="1"/>
</dbReference>
<keyword evidence="2" id="KW-1185">Reference proteome</keyword>
<reference evidence="2" key="1">
    <citation type="journal article" date="2022" name="Microbiol. Resour. Announc.">
        <title>Draft Genome Sequence of a Methanogenic Archaeon from West Spitsbergen Permafrost.</title>
        <authorList>
            <person name="Trubitsyn V."/>
            <person name="Rivkina E."/>
            <person name="Shcherbakova V."/>
        </authorList>
    </citation>
    <scope>NUCLEOTIDE SEQUENCE [LARGE SCALE GENOMIC DNA]</scope>
    <source>
        <strain evidence="2">VT</strain>
    </source>
</reference>
<dbReference type="Pfam" id="PF09962">
    <property type="entry name" value="DUF2196"/>
    <property type="match status" value="1"/>
</dbReference>
<dbReference type="AlphaFoldDB" id="A0A8T5UZ39"/>
<comment type="caution">
    <text evidence="1">The sequence shown here is derived from an EMBL/GenBank/DDBJ whole genome shotgun (WGS) entry which is preliminary data.</text>
</comment>
<dbReference type="PANTHER" id="PTHR40069">
    <property type="entry name" value="YWBE PROTEIN"/>
    <property type="match status" value="1"/>
</dbReference>
<protein>
    <submittedName>
        <fullName evidence="1">YwbE family protein</fullName>
    </submittedName>
</protein>
<evidence type="ECO:0000313" key="1">
    <source>
        <dbReference type="EMBL" id="MBZ2166073.1"/>
    </source>
</evidence>
<organism evidence="1 2">
    <name type="scientific">Methanobacterium spitsbergense</name>
    <dbReference type="NCBI Taxonomy" id="2874285"/>
    <lineage>
        <taxon>Archaea</taxon>
        <taxon>Methanobacteriati</taxon>
        <taxon>Methanobacteriota</taxon>
        <taxon>Methanomada group</taxon>
        <taxon>Methanobacteria</taxon>
        <taxon>Methanobacteriales</taxon>
        <taxon>Methanobacteriaceae</taxon>
        <taxon>Methanobacterium</taxon>
    </lineage>
</organism>